<organism evidence="1 2">
    <name type="scientific">Rhizobium favelukesii</name>
    <dbReference type="NCBI Taxonomy" id="348824"/>
    <lineage>
        <taxon>Bacteria</taxon>
        <taxon>Pseudomonadati</taxon>
        <taxon>Pseudomonadota</taxon>
        <taxon>Alphaproteobacteria</taxon>
        <taxon>Hyphomicrobiales</taxon>
        <taxon>Rhizobiaceae</taxon>
        <taxon>Rhizobium/Agrobacterium group</taxon>
        <taxon>Rhizobium</taxon>
    </lineage>
</organism>
<protein>
    <submittedName>
        <fullName evidence="1">Secreted protein</fullName>
    </submittedName>
</protein>
<accession>W6S845</accession>
<dbReference type="AlphaFoldDB" id="W6S845"/>
<sequence length="49" mass="5434">MGRTFRLGNLALVKALGLLSGRKLAKADNETGQPLRTALRNWPPCYHDL</sequence>
<dbReference type="HOGENOM" id="CLU_3139996_0_0_5"/>
<keyword evidence="2" id="KW-1185">Reference proteome</keyword>
<evidence type="ECO:0000313" key="1">
    <source>
        <dbReference type="EMBL" id="CDM62351.1"/>
    </source>
</evidence>
<name>W6S845_9HYPH</name>
<dbReference type="EMBL" id="HG916855">
    <property type="protein sequence ID" value="CDM62351.1"/>
    <property type="molecule type" value="Genomic_DNA"/>
</dbReference>
<dbReference type="PATRIC" id="fig|348824.6.peg.6663"/>
<evidence type="ECO:0000313" key="2">
    <source>
        <dbReference type="Proteomes" id="UP000019443"/>
    </source>
</evidence>
<dbReference type="KEGG" id="rhl:LPU83_pLPU83d_0981"/>
<proteinExistence type="predicted"/>
<keyword evidence="1" id="KW-0614">Plasmid</keyword>
<dbReference type="Proteomes" id="UP000019443">
    <property type="component" value="Plasmid pLPU83d"/>
</dbReference>
<reference evidence="1" key="1">
    <citation type="submission" date="2013-11" db="EMBL/GenBank/DDBJ databases">
        <title>Draft genome sequence of the broad-host-range Rhizobium sp. LPU83 strain, a member of the low-genetic diversity Oregon-like Rhizobium sp. group.</title>
        <authorList>
            <person name="Wibberg D."/>
            <person name="Puehler A."/>
            <person name="Schlueter A."/>
        </authorList>
    </citation>
    <scope>NUCLEOTIDE SEQUENCE [LARGE SCALE GENOMIC DNA]</scope>
    <source>
        <strain evidence="1">LPU83</strain>
        <plasmid evidence="1">pLPU83d</plasmid>
    </source>
</reference>
<gene>
    <name evidence="1" type="ORF">LPU83_pLPU83d_0981</name>
</gene>
<geneLocation type="plasmid" evidence="1 2">
    <name>pLPU83d</name>
</geneLocation>